<evidence type="ECO:0000313" key="2">
    <source>
        <dbReference type="Proteomes" id="UP000183413"/>
    </source>
</evidence>
<protein>
    <submittedName>
        <fullName evidence="1">HEAT repeat-containing protein</fullName>
    </submittedName>
</protein>
<dbReference type="InParanoid" id="A0A1I5QT93"/>
<evidence type="ECO:0000313" key="1">
    <source>
        <dbReference type="EMBL" id="SFP49261.1"/>
    </source>
</evidence>
<gene>
    <name evidence="1" type="ORF">SAMN04489713_114246</name>
</gene>
<accession>A0A1I5QT93</accession>
<dbReference type="EMBL" id="FOVH01000014">
    <property type="protein sequence ID" value="SFP49261.1"/>
    <property type="molecule type" value="Genomic_DNA"/>
</dbReference>
<name>A0A1I5QT93_9ACTN</name>
<organism evidence="1 2">
    <name type="scientific">Actinomadura madurae</name>
    <dbReference type="NCBI Taxonomy" id="1993"/>
    <lineage>
        <taxon>Bacteria</taxon>
        <taxon>Bacillati</taxon>
        <taxon>Actinomycetota</taxon>
        <taxon>Actinomycetes</taxon>
        <taxon>Streptosporangiales</taxon>
        <taxon>Thermomonosporaceae</taxon>
        <taxon>Actinomadura</taxon>
    </lineage>
</organism>
<dbReference type="RefSeq" id="WP_143118708.1">
    <property type="nucleotide sequence ID" value="NZ_FOVH01000014.1"/>
</dbReference>
<proteinExistence type="predicted"/>
<dbReference type="InterPro" id="IPR016024">
    <property type="entry name" value="ARM-type_fold"/>
</dbReference>
<dbReference type="SUPFAM" id="SSF48371">
    <property type="entry name" value="ARM repeat"/>
    <property type="match status" value="1"/>
</dbReference>
<dbReference type="Pfam" id="PF13646">
    <property type="entry name" value="HEAT_2"/>
    <property type="match status" value="1"/>
</dbReference>
<dbReference type="InterPro" id="IPR004155">
    <property type="entry name" value="PBS_lyase_HEAT"/>
</dbReference>
<sequence length="331" mass="36386">MRLRRRTIALTAEYRLWYAGRRPEGLELDPADVGARLGALLDGRLGPTATAKALRDAADVVDAVAADCLETIARIDAEYGEVFRRAAYISGKYLAPYERLLATRHLLERSRRVAPELRALADRHEKRAGRRWPPPGGLMGPPDVAALQEAGDTRRLLRALDHRDDDIRARAATVLADLRATEAIDPLLGILDGTRPHGAAPGKKLRNAAVEALAAFHEPRVADALVRYAREHLRDHEDGAALAGLVQMKDDRAVELLAQHLRHGYLPTYAAHLLADLGDPRGIAVLRDYISDMEGNRPEAELSRKLHDHKLERARIALARLDPDPAASGDG</sequence>
<dbReference type="SMART" id="SM00567">
    <property type="entry name" value="EZ_HEAT"/>
    <property type="match status" value="3"/>
</dbReference>
<dbReference type="Gene3D" id="1.25.10.10">
    <property type="entry name" value="Leucine-rich Repeat Variant"/>
    <property type="match status" value="1"/>
</dbReference>
<keyword evidence="2" id="KW-1185">Reference proteome</keyword>
<dbReference type="STRING" id="1993.SAMN04489713_114246"/>
<dbReference type="Proteomes" id="UP000183413">
    <property type="component" value="Unassembled WGS sequence"/>
</dbReference>
<dbReference type="AlphaFoldDB" id="A0A1I5QT93"/>
<reference evidence="1 2" key="1">
    <citation type="submission" date="2016-10" db="EMBL/GenBank/DDBJ databases">
        <authorList>
            <person name="de Groot N.N."/>
        </authorList>
    </citation>
    <scope>NUCLEOTIDE SEQUENCE [LARGE SCALE GENOMIC DNA]</scope>
    <source>
        <strain evidence="1 2">DSM 43067</strain>
    </source>
</reference>
<dbReference type="InterPro" id="IPR011989">
    <property type="entry name" value="ARM-like"/>
</dbReference>